<evidence type="ECO:0000313" key="3">
    <source>
        <dbReference type="Proteomes" id="UP001485043"/>
    </source>
</evidence>
<reference evidence="2 3" key="1">
    <citation type="journal article" date="2024" name="Nat. Commun.">
        <title>Phylogenomics reveals the evolutionary origins of lichenization in chlorophyte algae.</title>
        <authorList>
            <person name="Puginier C."/>
            <person name="Libourel C."/>
            <person name="Otte J."/>
            <person name="Skaloud P."/>
            <person name="Haon M."/>
            <person name="Grisel S."/>
            <person name="Petersen M."/>
            <person name="Berrin J.G."/>
            <person name="Delaux P.M."/>
            <person name="Dal Grande F."/>
            <person name="Keller J."/>
        </authorList>
    </citation>
    <scope>NUCLEOTIDE SEQUENCE [LARGE SCALE GENOMIC DNA]</scope>
    <source>
        <strain evidence="2 3">SAG 2523</strain>
    </source>
</reference>
<comment type="caution">
    <text evidence="2">The sequence shown here is derived from an EMBL/GenBank/DDBJ whole genome shotgun (WGS) entry which is preliminary data.</text>
</comment>
<dbReference type="AlphaFoldDB" id="A0AAW1TFU5"/>
<dbReference type="Proteomes" id="UP001485043">
    <property type="component" value="Unassembled WGS sequence"/>
</dbReference>
<feature type="region of interest" description="Disordered" evidence="1">
    <location>
        <begin position="166"/>
        <end position="214"/>
    </location>
</feature>
<feature type="compositionally biased region" description="Polar residues" evidence="1">
    <location>
        <begin position="36"/>
        <end position="45"/>
    </location>
</feature>
<sequence>MAKGAKEVKKAFSTGQPNSLPRPAVSAPLGSVQPAARTSLTQSLAPSKARQTKSLYADEGQGQQQQQLSQAQLRAQQQLLDHQASEGDREPLQSRQQSSHSSSETFKKHTSHQSLELQNTLQKSIQQAADNRIATKTYAEWQQLLDAHLDDQVQHEDAEMLQCLEDLAQPSPPACGSDNPEQLANGAAASGPRAHAVQGKADCQTQAWRWSDHP</sequence>
<evidence type="ECO:0000256" key="1">
    <source>
        <dbReference type="SAM" id="MobiDB-lite"/>
    </source>
</evidence>
<protein>
    <submittedName>
        <fullName evidence="2">Uncharacterized protein</fullName>
    </submittedName>
</protein>
<proteinExistence type="predicted"/>
<organism evidence="2 3">
    <name type="scientific">Apatococcus fuscideae</name>
    <dbReference type="NCBI Taxonomy" id="2026836"/>
    <lineage>
        <taxon>Eukaryota</taxon>
        <taxon>Viridiplantae</taxon>
        <taxon>Chlorophyta</taxon>
        <taxon>core chlorophytes</taxon>
        <taxon>Trebouxiophyceae</taxon>
        <taxon>Chlorellales</taxon>
        <taxon>Chlorellaceae</taxon>
        <taxon>Apatococcus</taxon>
    </lineage>
</organism>
<keyword evidence="3" id="KW-1185">Reference proteome</keyword>
<dbReference type="EMBL" id="JALJOV010000057">
    <property type="protein sequence ID" value="KAK9867906.1"/>
    <property type="molecule type" value="Genomic_DNA"/>
</dbReference>
<feature type="compositionally biased region" description="Low complexity" evidence="1">
    <location>
        <begin position="93"/>
        <end position="103"/>
    </location>
</feature>
<feature type="region of interest" description="Disordered" evidence="1">
    <location>
        <begin position="1"/>
        <end position="126"/>
    </location>
</feature>
<feature type="compositionally biased region" description="Basic and acidic residues" evidence="1">
    <location>
        <begin position="83"/>
        <end position="92"/>
    </location>
</feature>
<evidence type="ECO:0000313" key="2">
    <source>
        <dbReference type="EMBL" id="KAK9867906.1"/>
    </source>
</evidence>
<gene>
    <name evidence="2" type="ORF">WJX84_011934</name>
</gene>
<feature type="compositionally biased region" description="Low complexity" evidence="1">
    <location>
        <begin position="61"/>
        <end position="82"/>
    </location>
</feature>
<accession>A0AAW1TFU5</accession>
<feature type="compositionally biased region" description="Basic and acidic residues" evidence="1">
    <location>
        <begin position="1"/>
        <end position="10"/>
    </location>
</feature>
<name>A0AAW1TFU5_9CHLO</name>
<feature type="compositionally biased region" description="Polar residues" evidence="1">
    <location>
        <begin position="112"/>
        <end position="126"/>
    </location>
</feature>